<name>A0AAV0YLZ1_VICFA</name>
<evidence type="ECO:0000313" key="2">
    <source>
        <dbReference type="Proteomes" id="UP001157006"/>
    </source>
</evidence>
<gene>
    <name evidence="1" type="ORF">VFH_I252720</name>
</gene>
<dbReference type="PANTHER" id="PTHR46087:SF9">
    <property type="entry name" value="ARM REPEAT SUPERFAMILY PROTEIN"/>
    <property type="match status" value="1"/>
</dbReference>
<dbReference type="EMBL" id="OX451736">
    <property type="protein sequence ID" value="CAI8586402.1"/>
    <property type="molecule type" value="Genomic_DNA"/>
</dbReference>
<accession>A0AAV0YLZ1</accession>
<sequence length="124" mass="14109">MERCHAQPSERRSDIVDTPRATLPAAAISCHTVMRVLKKPNIKLDIIEVIFSLTQYTKVQPSVAIICALSDLMRHLRKSIQYSLDNSNLGTETINWNKKFGEAVNRCLVQLSIKIYQNRSQLRG</sequence>
<dbReference type="PANTHER" id="PTHR46087">
    <property type="entry name" value="PUTATIVE, EXPRESSED-RELATED"/>
    <property type="match status" value="1"/>
</dbReference>
<organism evidence="1 2">
    <name type="scientific">Vicia faba</name>
    <name type="common">Broad bean</name>
    <name type="synonym">Faba vulgaris</name>
    <dbReference type="NCBI Taxonomy" id="3906"/>
    <lineage>
        <taxon>Eukaryota</taxon>
        <taxon>Viridiplantae</taxon>
        <taxon>Streptophyta</taxon>
        <taxon>Embryophyta</taxon>
        <taxon>Tracheophyta</taxon>
        <taxon>Spermatophyta</taxon>
        <taxon>Magnoliopsida</taxon>
        <taxon>eudicotyledons</taxon>
        <taxon>Gunneridae</taxon>
        <taxon>Pentapetalae</taxon>
        <taxon>rosids</taxon>
        <taxon>fabids</taxon>
        <taxon>Fabales</taxon>
        <taxon>Fabaceae</taxon>
        <taxon>Papilionoideae</taxon>
        <taxon>50 kb inversion clade</taxon>
        <taxon>NPAAA clade</taxon>
        <taxon>Hologalegina</taxon>
        <taxon>IRL clade</taxon>
        <taxon>Fabeae</taxon>
        <taxon>Vicia</taxon>
    </lineage>
</organism>
<protein>
    <submittedName>
        <fullName evidence="1">Uncharacterized protein</fullName>
    </submittedName>
</protein>
<keyword evidence="2" id="KW-1185">Reference proteome</keyword>
<dbReference type="AlphaFoldDB" id="A0AAV0YLZ1"/>
<evidence type="ECO:0000313" key="1">
    <source>
        <dbReference type="EMBL" id="CAI8586402.1"/>
    </source>
</evidence>
<proteinExistence type="predicted"/>
<reference evidence="1 2" key="1">
    <citation type="submission" date="2023-01" db="EMBL/GenBank/DDBJ databases">
        <authorList>
            <person name="Kreplak J."/>
        </authorList>
    </citation>
    <scope>NUCLEOTIDE SEQUENCE [LARGE SCALE GENOMIC DNA]</scope>
</reference>
<dbReference type="Proteomes" id="UP001157006">
    <property type="component" value="Chromosome 1L"/>
</dbReference>
<dbReference type="InterPro" id="IPR055296">
    <property type="entry name" value="SRL2-like"/>
</dbReference>